<dbReference type="EMBL" id="NWBU01000007">
    <property type="protein sequence ID" value="PTQ11579.1"/>
    <property type="molecule type" value="Genomic_DNA"/>
</dbReference>
<keyword evidence="3" id="KW-1185">Reference proteome</keyword>
<name>A0A2T5FYG0_9SPHN</name>
<evidence type="ECO:0000259" key="1">
    <source>
        <dbReference type="Pfam" id="PF07045"/>
    </source>
</evidence>
<dbReference type="InterPro" id="IPR011008">
    <property type="entry name" value="Dimeric_a/b-barrel"/>
</dbReference>
<dbReference type="Pfam" id="PF07045">
    <property type="entry name" value="DUF1330"/>
    <property type="match status" value="1"/>
</dbReference>
<proteinExistence type="predicted"/>
<dbReference type="RefSeq" id="WP_107967572.1">
    <property type="nucleotide sequence ID" value="NZ_NWBU01000007.1"/>
</dbReference>
<dbReference type="Gene3D" id="3.30.70.100">
    <property type="match status" value="1"/>
</dbReference>
<gene>
    <name evidence="2" type="ORF">CLG96_09115</name>
</gene>
<feature type="domain" description="DUF1330" evidence="1">
    <location>
        <begin position="2"/>
        <end position="95"/>
    </location>
</feature>
<sequence length="96" mass="10260">MTAYVIIFRDRTVDEAALAAYAPAAAAARAGHAVTPVARYGRHEVLEGPETEGVVVLAFPSFEEAQAWYRSPAYQEALKLRLAGADGRAVIVEGVD</sequence>
<organism evidence="2 3">
    <name type="scientific">Sphingomonas oleivorans</name>
    <dbReference type="NCBI Taxonomy" id="1735121"/>
    <lineage>
        <taxon>Bacteria</taxon>
        <taxon>Pseudomonadati</taxon>
        <taxon>Pseudomonadota</taxon>
        <taxon>Alphaproteobacteria</taxon>
        <taxon>Sphingomonadales</taxon>
        <taxon>Sphingomonadaceae</taxon>
        <taxon>Sphingomonas</taxon>
    </lineage>
</organism>
<dbReference type="PANTHER" id="PTHR41521:SF4">
    <property type="entry name" value="BLR0684 PROTEIN"/>
    <property type="match status" value="1"/>
</dbReference>
<dbReference type="AlphaFoldDB" id="A0A2T5FYG0"/>
<dbReference type="SUPFAM" id="SSF54909">
    <property type="entry name" value="Dimeric alpha+beta barrel"/>
    <property type="match status" value="1"/>
</dbReference>
<reference evidence="2 3" key="1">
    <citation type="submission" date="2017-09" db="EMBL/GenBank/DDBJ databases">
        <title>Sphingomonas panjinensis sp.nov., isolated from oil-contaminated soil.</title>
        <authorList>
            <person name="Wang L."/>
            <person name="Chen L."/>
        </authorList>
    </citation>
    <scope>NUCLEOTIDE SEQUENCE [LARGE SCALE GENOMIC DNA]</scope>
    <source>
        <strain evidence="2 3">FW-11</strain>
    </source>
</reference>
<evidence type="ECO:0000313" key="3">
    <source>
        <dbReference type="Proteomes" id="UP000244162"/>
    </source>
</evidence>
<dbReference type="OrthoDB" id="9806380at2"/>
<comment type="caution">
    <text evidence="2">The sequence shown here is derived from an EMBL/GenBank/DDBJ whole genome shotgun (WGS) entry which is preliminary data.</text>
</comment>
<dbReference type="InterPro" id="IPR010753">
    <property type="entry name" value="DUF1330"/>
</dbReference>
<dbReference type="PANTHER" id="PTHR41521">
    <property type="match status" value="1"/>
</dbReference>
<evidence type="ECO:0000313" key="2">
    <source>
        <dbReference type="EMBL" id="PTQ11579.1"/>
    </source>
</evidence>
<protein>
    <recommendedName>
        <fullName evidence="1">DUF1330 domain-containing protein</fullName>
    </recommendedName>
</protein>
<dbReference type="Proteomes" id="UP000244162">
    <property type="component" value="Unassembled WGS sequence"/>
</dbReference>
<accession>A0A2T5FYG0</accession>